<dbReference type="AlphaFoldDB" id="A0A255YZM2"/>
<evidence type="ECO:0000313" key="2">
    <source>
        <dbReference type="Proteomes" id="UP000216998"/>
    </source>
</evidence>
<dbReference type="Proteomes" id="UP000216998">
    <property type="component" value="Unassembled WGS sequence"/>
</dbReference>
<proteinExistence type="predicted"/>
<name>A0A255YZM2_9PROT</name>
<gene>
    <name evidence="1" type="ORF">CHU95_11505</name>
</gene>
<comment type="caution">
    <text evidence="1">The sequence shown here is derived from an EMBL/GenBank/DDBJ whole genome shotgun (WGS) entry which is preliminary data.</text>
</comment>
<dbReference type="EMBL" id="NOXU01000028">
    <property type="protein sequence ID" value="OYQ34619.1"/>
    <property type="molecule type" value="Genomic_DNA"/>
</dbReference>
<accession>A0A255YZM2</accession>
<sequence>MVPNDTIHGACSWRSARQAVCHHAFHTGFVEAMSDKPFDYAALDAMTEYEQHRYENGRELAWECRQARLIIRWTRRDAVPRALRDFITSRALRRRAGLPRTDPYRAR</sequence>
<evidence type="ECO:0000313" key="1">
    <source>
        <dbReference type="EMBL" id="OYQ34619.1"/>
    </source>
</evidence>
<reference evidence="1 2" key="1">
    <citation type="submission" date="2017-07" db="EMBL/GenBank/DDBJ databases">
        <title>Niveispirillum cyanobacteriorum sp. nov., isolated from cyanobacterial aggregates in a eutrophic lake.</title>
        <authorList>
            <person name="Cai H."/>
        </authorList>
    </citation>
    <scope>NUCLEOTIDE SEQUENCE [LARGE SCALE GENOMIC DNA]</scope>
    <source>
        <strain evidence="2">TH1-14</strain>
    </source>
</reference>
<organism evidence="1 2">
    <name type="scientific">Niveispirillum lacus</name>
    <dbReference type="NCBI Taxonomy" id="1981099"/>
    <lineage>
        <taxon>Bacteria</taxon>
        <taxon>Pseudomonadati</taxon>
        <taxon>Pseudomonadota</taxon>
        <taxon>Alphaproteobacteria</taxon>
        <taxon>Rhodospirillales</taxon>
        <taxon>Azospirillaceae</taxon>
        <taxon>Niveispirillum</taxon>
    </lineage>
</organism>
<keyword evidence="2" id="KW-1185">Reference proteome</keyword>
<protein>
    <submittedName>
        <fullName evidence="1">Uncharacterized protein</fullName>
    </submittedName>
</protein>